<keyword evidence="1" id="KW-1133">Transmembrane helix</keyword>
<keyword evidence="3" id="KW-1185">Reference proteome</keyword>
<keyword evidence="1" id="KW-0812">Transmembrane</keyword>
<accession>A0ABW3MKT4</accession>
<evidence type="ECO:0000256" key="1">
    <source>
        <dbReference type="SAM" id="Phobius"/>
    </source>
</evidence>
<proteinExistence type="predicted"/>
<reference evidence="3" key="1">
    <citation type="journal article" date="2019" name="Int. J. Syst. Evol. Microbiol.">
        <title>The Global Catalogue of Microorganisms (GCM) 10K type strain sequencing project: providing services to taxonomists for standard genome sequencing and annotation.</title>
        <authorList>
            <consortium name="The Broad Institute Genomics Platform"/>
            <consortium name="The Broad Institute Genome Sequencing Center for Infectious Disease"/>
            <person name="Wu L."/>
            <person name="Ma J."/>
        </authorList>
    </citation>
    <scope>NUCLEOTIDE SEQUENCE [LARGE SCALE GENOMIC DNA]</scope>
    <source>
        <strain evidence="3">JCM 31486</strain>
    </source>
</reference>
<gene>
    <name evidence="2" type="ORF">ACFQ1S_37355</name>
</gene>
<organism evidence="2 3">
    <name type="scientific">Kibdelosporangium lantanae</name>
    <dbReference type="NCBI Taxonomy" id="1497396"/>
    <lineage>
        <taxon>Bacteria</taxon>
        <taxon>Bacillati</taxon>
        <taxon>Actinomycetota</taxon>
        <taxon>Actinomycetes</taxon>
        <taxon>Pseudonocardiales</taxon>
        <taxon>Pseudonocardiaceae</taxon>
        <taxon>Kibdelosporangium</taxon>
    </lineage>
</organism>
<protein>
    <submittedName>
        <fullName evidence="2">Uncharacterized protein</fullName>
    </submittedName>
</protein>
<dbReference type="Proteomes" id="UP001597045">
    <property type="component" value="Unassembled WGS sequence"/>
</dbReference>
<evidence type="ECO:0000313" key="2">
    <source>
        <dbReference type="EMBL" id="MFD1050802.1"/>
    </source>
</evidence>
<keyword evidence="1" id="KW-0472">Membrane</keyword>
<feature type="transmembrane region" description="Helical" evidence="1">
    <location>
        <begin position="78"/>
        <end position="95"/>
    </location>
</feature>
<feature type="transmembrane region" description="Helical" evidence="1">
    <location>
        <begin position="12"/>
        <end position="37"/>
    </location>
</feature>
<evidence type="ECO:0000313" key="3">
    <source>
        <dbReference type="Proteomes" id="UP001597045"/>
    </source>
</evidence>
<sequence>MTTINRVVPVAVWLLRVAGVVFAVAVLGQAVLAGMFVTGDVGMLTIHGFNAIVVVAAALLYAIAGIMLVRKDRTARRLITMGLGAFVVAFVQIAVGGSRVLVVHIPLGVAMFAMAAQMMRLALTYGRENS</sequence>
<comment type="caution">
    <text evidence="2">The sequence shown here is derived from an EMBL/GenBank/DDBJ whole genome shotgun (WGS) entry which is preliminary data.</text>
</comment>
<name>A0ABW3MKT4_9PSEU</name>
<dbReference type="EMBL" id="JBHTIS010003100">
    <property type="protein sequence ID" value="MFD1050802.1"/>
    <property type="molecule type" value="Genomic_DNA"/>
</dbReference>
<feature type="transmembrane region" description="Helical" evidence="1">
    <location>
        <begin position="101"/>
        <end position="123"/>
    </location>
</feature>
<feature type="transmembrane region" description="Helical" evidence="1">
    <location>
        <begin position="49"/>
        <end position="69"/>
    </location>
</feature>